<dbReference type="AlphaFoldDB" id="A0A0A9F998"/>
<organism evidence="2">
    <name type="scientific">Arundo donax</name>
    <name type="common">Giant reed</name>
    <name type="synonym">Donax arundinaceus</name>
    <dbReference type="NCBI Taxonomy" id="35708"/>
    <lineage>
        <taxon>Eukaryota</taxon>
        <taxon>Viridiplantae</taxon>
        <taxon>Streptophyta</taxon>
        <taxon>Embryophyta</taxon>
        <taxon>Tracheophyta</taxon>
        <taxon>Spermatophyta</taxon>
        <taxon>Magnoliopsida</taxon>
        <taxon>Liliopsida</taxon>
        <taxon>Poales</taxon>
        <taxon>Poaceae</taxon>
        <taxon>PACMAD clade</taxon>
        <taxon>Arundinoideae</taxon>
        <taxon>Arundineae</taxon>
        <taxon>Arundo</taxon>
    </lineage>
</organism>
<feature type="signal peptide" evidence="1">
    <location>
        <begin position="1"/>
        <end position="21"/>
    </location>
</feature>
<feature type="chain" id="PRO_5002044435" description="Secreted protein" evidence="1">
    <location>
        <begin position="22"/>
        <end position="77"/>
    </location>
</feature>
<reference evidence="2" key="2">
    <citation type="journal article" date="2015" name="Data Brief">
        <title>Shoot transcriptome of the giant reed, Arundo donax.</title>
        <authorList>
            <person name="Barrero R.A."/>
            <person name="Guerrero F.D."/>
            <person name="Moolhuijzen P."/>
            <person name="Goolsby J.A."/>
            <person name="Tidwell J."/>
            <person name="Bellgard S.E."/>
            <person name="Bellgard M.I."/>
        </authorList>
    </citation>
    <scope>NUCLEOTIDE SEQUENCE</scope>
    <source>
        <tissue evidence="2">Shoot tissue taken approximately 20 cm above the soil surface</tissue>
    </source>
</reference>
<protein>
    <recommendedName>
        <fullName evidence="3">Secreted protein</fullName>
    </recommendedName>
</protein>
<keyword evidence="1" id="KW-0732">Signal</keyword>
<evidence type="ECO:0008006" key="3">
    <source>
        <dbReference type="Google" id="ProtNLM"/>
    </source>
</evidence>
<reference evidence="2" key="1">
    <citation type="submission" date="2014-09" db="EMBL/GenBank/DDBJ databases">
        <authorList>
            <person name="Magalhaes I.L.F."/>
            <person name="Oliveira U."/>
            <person name="Santos F.R."/>
            <person name="Vidigal T.H.D.A."/>
            <person name="Brescovit A.D."/>
            <person name="Santos A.J."/>
        </authorList>
    </citation>
    <scope>NUCLEOTIDE SEQUENCE</scope>
    <source>
        <tissue evidence="2">Shoot tissue taken approximately 20 cm above the soil surface</tissue>
    </source>
</reference>
<dbReference type="EMBL" id="GBRH01193048">
    <property type="protein sequence ID" value="JAE04848.1"/>
    <property type="molecule type" value="Transcribed_RNA"/>
</dbReference>
<name>A0A0A9F998_ARUDO</name>
<evidence type="ECO:0000256" key="1">
    <source>
        <dbReference type="SAM" id="SignalP"/>
    </source>
</evidence>
<sequence>MKFSSTRTLLVLKSLWINGGAMLCKWFRPLAAPMAIESLCLNSSLVIDSLPVSYKWRQTLPLGRYSNTSICRPPSWQ</sequence>
<evidence type="ECO:0000313" key="2">
    <source>
        <dbReference type="EMBL" id="JAE04848.1"/>
    </source>
</evidence>
<proteinExistence type="predicted"/>
<accession>A0A0A9F998</accession>